<dbReference type="STRING" id="1353009.A0A1Y2IMX5"/>
<feature type="compositionally biased region" description="Basic and acidic residues" evidence="5">
    <location>
        <begin position="338"/>
        <end position="351"/>
    </location>
</feature>
<feature type="compositionally biased region" description="Polar residues" evidence="5">
    <location>
        <begin position="278"/>
        <end position="298"/>
    </location>
</feature>
<evidence type="ECO:0000256" key="6">
    <source>
        <dbReference type="SAM" id="Phobius"/>
    </source>
</evidence>
<feature type="signal peptide" evidence="7">
    <location>
        <begin position="1"/>
        <end position="23"/>
    </location>
</feature>
<evidence type="ECO:0000256" key="3">
    <source>
        <dbReference type="ARBA" id="ARBA00022989"/>
    </source>
</evidence>
<dbReference type="PANTHER" id="PTHR15549">
    <property type="entry name" value="PAIRED IMMUNOGLOBULIN-LIKE TYPE 2 RECEPTOR"/>
    <property type="match status" value="1"/>
</dbReference>
<evidence type="ECO:0000256" key="1">
    <source>
        <dbReference type="ARBA" id="ARBA00004167"/>
    </source>
</evidence>
<evidence type="ECO:0000313" key="9">
    <source>
        <dbReference type="Proteomes" id="UP000193067"/>
    </source>
</evidence>
<keyword evidence="2 6" id="KW-0812">Transmembrane</keyword>
<accession>A0A1Y2IMX5</accession>
<feature type="chain" id="PRO_5013186490" description="Mid2 domain-containing protein" evidence="7">
    <location>
        <begin position="24"/>
        <end position="425"/>
    </location>
</feature>
<keyword evidence="3 6" id="KW-1133">Transmembrane helix</keyword>
<organism evidence="8 9">
    <name type="scientific">Trametes coccinea (strain BRFM310)</name>
    <name type="common">Pycnoporus coccineus</name>
    <dbReference type="NCBI Taxonomy" id="1353009"/>
    <lineage>
        <taxon>Eukaryota</taxon>
        <taxon>Fungi</taxon>
        <taxon>Dikarya</taxon>
        <taxon>Basidiomycota</taxon>
        <taxon>Agaricomycotina</taxon>
        <taxon>Agaricomycetes</taxon>
        <taxon>Polyporales</taxon>
        <taxon>Polyporaceae</taxon>
        <taxon>Trametes</taxon>
    </lineage>
</organism>
<evidence type="ECO:0000256" key="2">
    <source>
        <dbReference type="ARBA" id="ARBA00022692"/>
    </source>
</evidence>
<dbReference type="GO" id="GO:0016020">
    <property type="term" value="C:membrane"/>
    <property type="evidence" value="ECO:0007669"/>
    <property type="project" value="UniProtKB-SubCell"/>
</dbReference>
<dbReference type="OrthoDB" id="2757214at2759"/>
<dbReference type="AlphaFoldDB" id="A0A1Y2IMX5"/>
<evidence type="ECO:0000256" key="4">
    <source>
        <dbReference type="ARBA" id="ARBA00023136"/>
    </source>
</evidence>
<feature type="compositionally biased region" description="Pro residues" evidence="5">
    <location>
        <begin position="377"/>
        <end position="393"/>
    </location>
</feature>
<evidence type="ECO:0000313" key="8">
    <source>
        <dbReference type="EMBL" id="OSD02466.1"/>
    </source>
</evidence>
<keyword evidence="4 6" id="KW-0472">Membrane</keyword>
<feature type="transmembrane region" description="Helical" evidence="6">
    <location>
        <begin position="228"/>
        <end position="253"/>
    </location>
</feature>
<proteinExistence type="predicted"/>
<dbReference type="InterPro" id="IPR051694">
    <property type="entry name" value="Immunoregulatory_rcpt-like"/>
</dbReference>
<feature type="compositionally biased region" description="Low complexity" evidence="5">
    <location>
        <begin position="328"/>
        <end position="337"/>
    </location>
</feature>
<comment type="subcellular location">
    <subcellularLocation>
        <location evidence="1">Membrane</location>
        <topology evidence="1">Single-pass membrane protein</topology>
    </subcellularLocation>
</comment>
<dbReference type="Proteomes" id="UP000193067">
    <property type="component" value="Unassembled WGS sequence"/>
</dbReference>
<evidence type="ECO:0008006" key="10">
    <source>
        <dbReference type="Google" id="ProtNLM"/>
    </source>
</evidence>
<dbReference type="CDD" id="cd12087">
    <property type="entry name" value="TM_EGFR-like"/>
    <property type="match status" value="1"/>
</dbReference>
<keyword evidence="7" id="KW-0732">Signal</keyword>
<reference evidence="8 9" key="1">
    <citation type="journal article" date="2015" name="Biotechnol. Biofuels">
        <title>Enhanced degradation of softwood versus hardwood by the white-rot fungus Pycnoporus coccineus.</title>
        <authorList>
            <person name="Couturier M."/>
            <person name="Navarro D."/>
            <person name="Chevret D."/>
            <person name="Henrissat B."/>
            <person name="Piumi F."/>
            <person name="Ruiz-Duenas F.J."/>
            <person name="Martinez A.T."/>
            <person name="Grigoriev I.V."/>
            <person name="Riley R."/>
            <person name="Lipzen A."/>
            <person name="Berrin J.G."/>
            <person name="Master E.R."/>
            <person name="Rosso M.N."/>
        </authorList>
    </citation>
    <scope>NUCLEOTIDE SEQUENCE [LARGE SCALE GENOMIC DNA]</scope>
    <source>
        <strain evidence="8 9">BRFM310</strain>
    </source>
</reference>
<feature type="compositionally biased region" description="Basic and acidic residues" evidence="5">
    <location>
        <begin position="266"/>
        <end position="277"/>
    </location>
</feature>
<evidence type="ECO:0000256" key="5">
    <source>
        <dbReference type="SAM" id="MobiDB-lite"/>
    </source>
</evidence>
<gene>
    <name evidence="8" type="ORF">PYCCODRAFT_1445134</name>
</gene>
<dbReference type="EMBL" id="KZ084105">
    <property type="protein sequence ID" value="OSD02466.1"/>
    <property type="molecule type" value="Genomic_DNA"/>
</dbReference>
<dbReference type="PANTHER" id="PTHR15549:SF26">
    <property type="entry name" value="AXIAL BUDDING PATTERN PROTEIN 2-RELATED"/>
    <property type="match status" value="1"/>
</dbReference>
<feature type="region of interest" description="Disordered" evidence="5">
    <location>
        <begin position="261"/>
        <end position="425"/>
    </location>
</feature>
<protein>
    <recommendedName>
        <fullName evidence="10">Mid2 domain-containing protein</fullName>
    </recommendedName>
</protein>
<sequence length="425" mass="44988">MFRRHNFLASFLLAALWCSGVIASPGNTTCASSQLDWYTSVVGETPCATYQRLRQICNSDYLVPQFRTNTPGDNCDDQLSTCCCNSVSWALSMLCMNCQYDTGTGGTGIDAGDGAYELYSSTCGGNPLNKTLPADIQTAVCNREIKIDRNLYSLFWDTGACVYTKETMTKDFAATNNNTFTHCNSTLKASAAASVSNPSLTSSSTSSSTASSAAQSTSSAAAGSSTNLAPILGGAIGGVAVALVVALIAFILFRRQRRRQGPKPLDLSKEYSERSTPDTDQQPMSVVTPYSISGQSNSGYGGGKLTMSEEFALLPRSPRSPGTHHYSESSASATSKSPSHDAREPDRHEDAGPIPALQRSASGRLPPAYRSWEASGPPVPELPVYDLPPPPPLEGDSTSAGPSDTVGMEYRGPLPLGDVKVRPPS</sequence>
<keyword evidence="9" id="KW-1185">Reference proteome</keyword>
<evidence type="ECO:0000256" key="7">
    <source>
        <dbReference type="SAM" id="SignalP"/>
    </source>
</evidence>
<dbReference type="GO" id="GO:0071944">
    <property type="term" value="C:cell periphery"/>
    <property type="evidence" value="ECO:0007669"/>
    <property type="project" value="UniProtKB-ARBA"/>
</dbReference>
<name>A0A1Y2IMX5_TRAC3</name>